<dbReference type="InterPro" id="IPR003798">
    <property type="entry name" value="DNA_recombination_RmuC"/>
</dbReference>
<organism evidence="6 7">
    <name type="scientific">candidate division WS5 bacterium</name>
    <dbReference type="NCBI Taxonomy" id="2093353"/>
    <lineage>
        <taxon>Bacteria</taxon>
        <taxon>candidate division WS5</taxon>
    </lineage>
</organism>
<evidence type="ECO:0000256" key="5">
    <source>
        <dbReference type="SAM" id="Phobius"/>
    </source>
</evidence>
<keyword evidence="4" id="KW-0233">DNA recombination</keyword>
<dbReference type="PANTHER" id="PTHR30563:SF0">
    <property type="entry name" value="DNA RECOMBINATION PROTEIN RMUC"/>
    <property type="match status" value="1"/>
</dbReference>
<evidence type="ECO:0000256" key="3">
    <source>
        <dbReference type="ARBA" id="ARBA00023054"/>
    </source>
</evidence>
<keyword evidence="5" id="KW-1133">Transmembrane helix</keyword>
<evidence type="ECO:0000313" key="6">
    <source>
        <dbReference type="EMBL" id="RJO60939.1"/>
    </source>
</evidence>
<dbReference type="Pfam" id="PF02646">
    <property type="entry name" value="RmuC"/>
    <property type="match status" value="1"/>
</dbReference>
<dbReference type="AlphaFoldDB" id="A0A419DCS3"/>
<keyword evidence="5" id="KW-0812">Transmembrane</keyword>
<dbReference type="PANTHER" id="PTHR30563">
    <property type="entry name" value="DNA RECOMBINATION PROTEIN RMUC"/>
    <property type="match status" value="1"/>
</dbReference>
<evidence type="ECO:0000256" key="2">
    <source>
        <dbReference type="ARBA" id="ARBA00009840"/>
    </source>
</evidence>
<evidence type="ECO:0000256" key="1">
    <source>
        <dbReference type="ARBA" id="ARBA00003416"/>
    </source>
</evidence>
<sequence>MDQNIVLILAGLIVAGFVAIAVFINKKMAQISSAENNKDLDRIHERLDRQFEASSKIIRDVTEKLSKLENTNTQIVGITEQLQGLEDVLKNPKQRGILGEYYLETLLKNLFQPNQYQMQYSFKDGDIVDAVIKIKDKVIPIDSKFSLENYNKIAKEKDSVRRAQLEKLFKQDLKNRIDETAKYIKPKEGTMDFAFMFIPSEGIYYDLLVNQVGALKVNTRDLIEYAFKEKKVIIVSPTSFAAYLQTVLQGLRALTIEESIKDIVQNIHKLGNHLNSYEEYMAKLGSNLGTTVGMYNKAYKEFGKIDKDVTKITGESIDVEVLEIDKPRSE</sequence>
<evidence type="ECO:0000256" key="4">
    <source>
        <dbReference type="ARBA" id="ARBA00023172"/>
    </source>
</evidence>
<keyword evidence="3" id="KW-0175">Coiled coil</keyword>
<comment type="function">
    <text evidence="1">Involved in DNA recombination.</text>
</comment>
<name>A0A419DCS3_9BACT</name>
<dbReference type="Gene3D" id="1.20.5.300">
    <property type="match status" value="1"/>
</dbReference>
<gene>
    <name evidence="6" type="ORF">C4544_04185</name>
</gene>
<comment type="caution">
    <text evidence="6">The sequence shown here is derived from an EMBL/GenBank/DDBJ whole genome shotgun (WGS) entry which is preliminary data.</text>
</comment>
<protein>
    <submittedName>
        <fullName evidence="6">DNA recombination protein RmuC</fullName>
    </submittedName>
</protein>
<keyword evidence="5" id="KW-0472">Membrane</keyword>
<reference evidence="6 7" key="1">
    <citation type="journal article" date="2017" name="ISME J.">
        <title>Energy and carbon metabolisms in a deep terrestrial subsurface fluid microbial community.</title>
        <authorList>
            <person name="Momper L."/>
            <person name="Jungbluth S.P."/>
            <person name="Lee M.D."/>
            <person name="Amend J.P."/>
        </authorList>
    </citation>
    <scope>NUCLEOTIDE SEQUENCE [LARGE SCALE GENOMIC DNA]</scope>
    <source>
        <strain evidence="6">SURF_29</strain>
    </source>
</reference>
<dbReference type="Proteomes" id="UP000285655">
    <property type="component" value="Unassembled WGS sequence"/>
</dbReference>
<dbReference type="EMBL" id="QZJW01000036">
    <property type="protein sequence ID" value="RJO60939.1"/>
    <property type="molecule type" value="Genomic_DNA"/>
</dbReference>
<proteinExistence type="inferred from homology"/>
<dbReference type="GO" id="GO:0006310">
    <property type="term" value="P:DNA recombination"/>
    <property type="evidence" value="ECO:0007669"/>
    <property type="project" value="UniProtKB-KW"/>
</dbReference>
<feature type="transmembrane region" description="Helical" evidence="5">
    <location>
        <begin position="6"/>
        <end position="24"/>
    </location>
</feature>
<accession>A0A419DCS3</accession>
<evidence type="ECO:0000313" key="7">
    <source>
        <dbReference type="Proteomes" id="UP000285655"/>
    </source>
</evidence>
<comment type="similarity">
    <text evidence="2">Belongs to the RmuC family.</text>
</comment>